<dbReference type="Gene3D" id="1.10.10.60">
    <property type="entry name" value="Homeodomain-like"/>
    <property type="match status" value="1"/>
</dbReference>
<reference evidence="3" key="1">
    <citation type="submission" date="2020-07" db="EMBL/GenBank/DDBJ databases">
        <title>Organization of mating type of Auricularia cornea.</title>
        <authorList>
            <person name="Li B."/>
            <person name="Huang R."/>
            <person name="Chen B."/>
            <person name="Xie B."/>
        </authorList>
    </citation>
    <scope>NUCLEOTIDE SEQUENCE</scope>
    <source>
        <strain evidence="3">Ac1-2</strain>
    </source>
</reference>
<dbReference type="InterPro" id="IPR009057">
    <property type="entry name" value="Homeodomain-like_sf"/>
</dbReference>
<keyword evidence="1" id="KW-0539">Nucleus</keyword>
<dbReference type="AlphaFoldDB" id="A0A8K2AUU1"/>
<organism evidence="3">
    <name type="scientific">Auricularia cornea</name>
    <dbReference type="NCBI Taxonomy" id="1238391"/>
    <lineage>
        <taxon>Eukaryota</taxon>
        <taxon>Fungi</taxon>
        <taxon>Dikarya</taxon>
        <taxon>Basidiomycota</taxon>
        <taxon>Agaricomycotina</taxon>
        <taxon>Agaricomycetes</taxon>
        <taxon>Auriculariales</taxon>
        <taxon>Auriculariaceae</taxon>
        <taxon>Auricularia</taxon>
    </lineage>
</organism>
<evidence type="ECO:0000256" key="1">
    <source>
        <dbReference type="RuleBase" id="RU000682"/>
    </source>
</evidence>
<dbReference type="SUPFAM" id="SSF46689">
    <property type="entry name" value="Homeodomain-like"/>
    <property type="match status" value="1"/>
</dbReference>
<dbReference type="InterPro" id="IPR001356">
    <property type="entry name" value="HD"/>
</dbReference>
<proteinExistence type="predicted"/>
<name>A0A8K2AUU1_9AGAM</name>
<evidence type="ECO:0000259" key="2">
    <source>
        <dbReference type="SMART" id="SM00389"/>
    </source>
</evidence>
<feature type="domain" description="Homeobox" evidence="2">
    <location>
        <begin position="63"/>
        <end position="126"/>
    </location>
</feature>
<comment type="subcellular location">
    <subcellularLocation>
        <location evidence="1">Nucleus</location>
    </subcellularLocation>
</comment>
<keyword evidence="1" id="KW-0371">Homeobox</keyword>
<dbReference type="GO" id="GO:0003677">
    <property type="term" value="F:DNA binding"/>
    <property type="evidence" value="ECO:0007669"/>
    <property type="project" value="UniProtKB-KW"/>
</dbReference>
<accession>A0A8K2AUU1</accession>
<keyword evidence="1" id="KW-0238">DNA-binding</keyword>
<dbReference type="CDD" id="cd00086">
    <property type="entry name" value="homeodomain"/>
    <property type="match status" value="1"/>
</dbReference>
<sequence length="186" mass="21729">MDIFNDAQLAKMEDEFQWARQSGELRPPRYRMLSIAGQVSDLGPEVSSQLVGKWFANRSKDEDGKPRLQWKTPEQVAILEESFANDPYPDDEEVLRLIRTTLLSKKQVTSWFCTQRKKNPEIIEERYRQDQLILAMVSAGYQMEVLNTRPTARFWKEVEEERLETLRLLEEEAYAMEQGGLLSVDP</sequence>
<dbReference type="Pfam" id="PF00046">
    <property type="entry name" value="Homeodomain"/>
    <property type="match status" value="1"/>
</dbReference>
<evidence type="ECO:0000313" key="3">
    <source>
        <dbReference type="EMBL" id="UHA57738.1"/>
    </source>
</evidence>
<dbReference type="SMART" id="SM00389">
    <property type="entry name" value="HOX"/>
    <property type="match status" value="1"/>
</dbReference>
<dbReference type="GO" id="GO:0005634">
    <property type="term" value="C:nucleus"/>
    <property type="evidence" value="ECO:0007669"/>
    <property type="project" value="UniProtKB-SubCell"/>
</dbReference>
<dbReference type="EMBL" id="MT818364">
    <property type="protein sequence ID" value="UHA57738.1"/>
    <property type="molecule type" value="Genomic_DNA"/>
</dbReference>
<protein>
    <submittedName>
        <fullName evidence="3">HD protein 4</fullName>
    </submittedName>
</protein>